<feature type="non-terminal residue" evidence="1">
    <location>
        <position position="1"/>
    </location>
</feature>
<protein>
    <submittedName>
        <fullName evidence="1">Uncharacterized protein</fullName>
    </submittedName>
</protein>
<evidence type="ECO:0000313" key="1">
    <source>
        <dbReference type="EMBL" id="GAI88863.1"/>
    </source>
</evidence>
<proteinExistence type="predicted"/>
<sequence length="41" mass="4409">IGTIQRIEAITATVFAKNLLYSIFGKASSLSKAMSVSTFWG</sequence>
<gene>
    <name evidence="1" type="ORF">S12H4_37930</name>
</gene>
<comment type="caution">
    <text evidence="1">The sequence shown here is derived from an EMBL/GenBank/DDBJ whole genome shotgun (WGS) entry which is preliminary data.</text>
</comment>
<accession>X1S7F5</accession>
<name>X1S7F5_9ZZZZ</name>
<organism evidence="1">
    <name type="scientific">marine sediment metagenome</name>
    <dbReference type="NCBI Taxonomy" id="412755"/>
    <lineage>
        <taxon>unclassified sequences</taxon>
        <taxon>metagenomes</taxon>
        <taxon>ecological metagenomes</taxon>
    </lineage>
</organism>
<reference evidence="1" key="1">
    <citation type="journal article" date="2014" name="Front. Microbiol.">
        <title>High frequency of phylogenetically diverse reductive dehalogenase-homologous genes in deep subseafloor sedimentary metagenomes.</title>
        <authorList>
            <person name="Kawai M."/>
            <person name="Futagami T."/>
            <person name="Toyoda A."/>
            <person name="Takaki Y."/>
            <person name="Nishi S."/>
            <person name="Hori S."/>
            <person name="Arai W."/>
            <person name="Tsubouchi T."/>
            <person name="Morono Y."/>
            <person name="Uchiyama I."/>
            <person name="Ito T."/>
            <person name="Fujiyama A."/>
            <person name="Inagaki F."/>
            <person name="Takami H."/>
        </authorList>
    </citation>
    <scope>NUCLEOTIDE SEQUENCE</scope>
    <source>
        <strain evidence="1">Expedition CK06-06</strain>
    </source>
</reference>
<dbReference type="AlphaFoldDB" id="X1S7F5"/>
<dbReference type="EMBL" id="BARW01022781">
    <property type="protein sequence ID" value="GAI88863.1"/>
    <property type="molecule type" value="Genomic_DNA"/>
</dbReference>